<dbReference type="OrthoDB" id="2873444at2"/>
<protein>
    <submittedName>
        <fullName evidence="1">Uncharacterized protein</fullName>
    </submittedName>
</protein>
<gene>
    <name evidence="1" type="ORF">SGLAU_01330</name>
</gene>
<dbReference type="RefSeq" id="WP_043497582.1">
    <property type="nucleotide sequence ID" value="NZ_CP009438.1"/>
</dbReference>
<dbReference type="KEGG" id="sgu:SGLAU_01330"/>
<evidence type="ECO:0000313" key="1">
    <source>
        <dbReference type="EMBL" id="AIR96294.1"/>
    </source>
</evidence>
<organism evidence="1 2">
    <name type="scientific">Streptomyces glaucescens</name>
    <dbReference type="NCBI Taxonomy" id="1907"/>
    <lineage>
        <taxon>Bacteria</taxon>
        <taxon>Bacillati</taxon>
        <taxon>Actinomycetota</taxon>
        <taxon>Actinomycetes</taxon>
        <taxon>Kitasatosporales</taxon>
        <taxon>Streptomycetaceae</taxon>
        <taxon>Streptomyces</taxon>
    </lineage>
</organism>
<dbReference type="HOGENOM" id="CLU_1785798_0_0_11"/>
<accession>A0A089X5G4</accession>
<dbReference type="eggNOG" id="ENOG5033DV2">
    <property type="taxonomic scope" value="Bacteria"/>
</dbReference>
<sequence length="137" mass="14313">MTEGPSQAAGESTGPDIDAHLEILLRLVEAQPDASMAICLTTPGGIIGGHLVAARTWAERWEAAVRDAGVARQAAPMAQLPQMVQAAQPHGEASDRGLHRFLHLVDVTFMSVPGAPTASVWRGRVGDVCGWSLGAPS</sequence>
<name>A0A089X5G4_STRGA</name>
<dbReference type="AlphaFoldDB" id="A0A089X5G4"/>
<dbReference type="Proteomes" id="UP000029482">
    <property type="component" value="Chromosome"/>
</dbReference>
<keyword evidence="2" id="KW-1185">Reference proteome</keyword>
<proteinExistence type="predicted"/>
<reference evidence="2" key="1">
    <citation type="journal article" date="2015" name="J. Biotechnol.">
        <title>Complete genome sequence of the actinobacterium Streptomyces glaucescens GLA.O (DSM 40922) consisting of a linear chromosome and one linear plasmid.</title>
        <authorList>
            <person name="Ortseifen V."/>
            <person name="Winkler A."/>
            <person name="Albersmeier A."/>
            <person name="Wendler S."/>
            <person name="Puhler A."/>
            <person name="Kalinowski J."/>
            <person name="Ruckert C."/>
        </authorList>
    </citation>
    <scope>NUCLEOTIDE SEQUENCE [LARGE SCALE GENOMIC DNA]</scope>
    <source>
        <strain evidence="2">DSM 40922 / GLA O</strain>
    </source>
</reference>
<dbReference type="EMBL" id="CP009438">
    <property type="protein sequence ID" value="AIR96294.1"/>
    <property type="molecule type" value="Genomic_DNA"/>
</dbReference>
<evidence type="ECO:0000313" key="2">
    <source>
        <dbReference type="Proteomes" id="UP000029482"/>
    </source>
</evidence>